<evidence type="ECO:0000313" key="3">
    <source>
        <dbReference type="Proteomes" id="UP000414233"/>
    </source>
</evidence>
<reference evidence="2 3" key="1">
    <citation type="submission" date="2019-08" db="EMBL/GenBank/DDBJ databases">
        <authorList>
            <person name="Peeters C."/>
        </authorList>
    </citation>
    <scope>NUCLEOTIDE SEQUENCE [LARGE SCALE GENOMIC DNA]</scope>
    <source>
        <strain evidence="2 3">LMG 30175</strain>
    </source>
</reference>
<dbReference type="RefSeq" id="WP_150696569.1">
    <property type="nucleotide sequence ID" value="NZ_CABPRZ010000005.1"/>
</dbReference>
<keyword evidence="1" id="KW-0812">Transmembrane</keyword>
<keyword evidence="1" id="KW-0472">Membrane</keyword>
<evidence type="ECO:0000313" key="2">
    <source>
        <dbReference type="EMBL" id="VVD92639.1"/>
    </source>
</evidence>
<feature type="transmembrane region" description="Helical" evidence="1">
    <location>
        <begin position="52"/>
        <end position="77"/>
    </location>
</feature>
<dbReference type="InterPro" id="IPR051311">
    <property type="entry name" value="DedA_domain"/>
</dbReference>
<dbReference type="EMBL" id="CABPRZ010000005">
    <property type="protein sequence ID" value="VVD92639.1"/>
    <property type="molecule type" value="Genomic_DNA"/>
</dbReference>
<proteinExistence type="predicted"/>
<dbReference type="OrthoDB" id="5419086at2"/>
<dbReference type="Proteomes" id="UP000414233">
    <property type="component" value="Unassembled WGS sequence"/>
</dbReference>
<sequence>MEPFIPWLFGLLALPTVGLPAIFLIALISATLLPLGSEPAVFGYIAVNPGMFWATIFVATAGNTIGGMIDWWMGFGAKLAVVRVRKRRWAHGHARNASAERRVSHGKPALGKRYVAWMRRHGAPVLLLSWLPGIGDPLCTLAGWLRLPWRTCLLYMTIGKFLRYVIVTTLLLNVPASFWEGVFAPLKHLLA</sequence>
<gene>
    <name evidence="2" type="primary">yqaA</name>
    <name evidence="2" type="ORF">PTE30175_01640</name>
</gene>
<feature type="transmembrane region" description="Helical" evidence="1">
    <location>
        <begin position="164"/>
        <end position="186"/>
    </location>
</feature>
<dbReference type="PANTHER" id="PTHR42709">
    <property type="entry name" value="ALKALINE PHOSPHATASE LIKE PROTEIN"/>
    <property type="match status" value="1"/>
</dbReference>
<organism evidence="2 3">
    <name type="scientific">Pandoraea terrae</name>
    <dbReference type="NCBI Taxonomy" id="1537710"/>
    <lineage>
        <taxon>Bacteria</taxon>
        <taxon>Pseudomonadati</taxon>
        <taxon>Pseudomonadota</taxon>
        <taxon>Betaproteobacteria</taxon>
        <taxon>Burkholderiales</taxon>
        <taxon>Burkholderiaceae</taxon>
        <taxon>Pandoraea</taxon>
    </lineage>
</organism>
<feature type="transmembrane region" description="Helical" evidence="1">
    <location>
        <begin position="7"/>
        <end position="32"/>
    </location>
</feature>
<evidence type="ECO:0000256" key="1">
    <source>
        <dbReference type="SAM" id="Phobius"/>
    </source>
</evidence>
<accession>A0A5E4U3D6</accession>
<name>A0A5E4U3D6_9BURK</name>
<dbReference type="PANTHER" id="PTHR42709:SF4">
    <property type="entry name" value="INNER MEMBRANE PROTEIN YQAA"/>
    <property type="match status" value="1"/>
</dbReference>
<protein>
    <submittedName>
        <fullName evidence="2">Inner membrane protein YqaA</fullName>
    </submittedName>
</protein>
<keyword evidence="3" id="KW-1185">Reference proteome</keyword>
<dbReference type="AlphaFoldDB" id="A0A5E4U3D6"/>
<keyword evidence="1" id="KW-1133">Transmembrane helix</keyword>